<accession>A0AAU9K3R8</accession>
<evidence type="ECO:0000313" key="3">
    <source>
        <dbReference type="Proteomes" id="UP001162131"/>
    </source>
</evidence>
<reference evidence="2" key="1">
    <citation type="submission" date="2021-09" db="EMBL/GenBank/DDBJ databases">
        <authorList>
            <consortium name="AG Swart"/>
            <person name="Singh M."/>
            <person name="Singh A."/>
            <person name="Seah K."/>
            <person name="Emmerich C."/>
        </authorList>
    </citation>
    <scope>NUCLEOTIDE SEQUENCE</scope>
    <source>
        <strain evidence="2">ATCC30299</strain>
    </source>
</reference>
<comment type="caution">
    <text evidence="2">The sequence shown here is derived from an EMBL/GenBank/DDBJ whole genome shotgun (WGS) entry which is preliminary data.</text>
</comment>
<proteinExistence type="predicted"/>
<gene>
    <name evidence="2" type="ORF">BSTOLATCC_MIC56948</name>
</gene>
<evidence type="ECO:0000256" key="1">
    <source>
        <dbReference type="SAM" id="MobiDB-lite"/>
    </source>
</evidence>
<feature type="compositionally biased region" description="Basic and acidic residues" evidence="1">
    <location>
        <begin position="20"/>
        <end position="36"/>
    </location>
</feature>
<evidence type="ECO:0000313" key="2">
    <source>
        <dbReference type="EMBL" id="CAG9332656.1"/>
    </source>
</evidence>
<dbReference type="Proteomes" id="UP001162131">
    <property type="component" value="Unassembled WGS sequence"/>
</dbReference>
<feature type="region of interest" description="Disordered" evidence="1">
    <location>
        <begin position="16"/>
        <end position="36"/>
    </location>
</feature>
<keyword evidence="3" id="KW-1185">Reference proteome</keyword>
<name>A0AAU9K3R8_9CILI</name>
<sequence>MDAALSESGLFPQYLVTADRNPEKEKVPYRDSEIPKTQRKSVINRILSNKEKRMPISVDKVGNILRAGRVVRLNSPTKGYELTKSVNDVNSEEKRSKSPRENSVLMPEEVKIDTITNFLQKTSELRKKSRVPEVDLMKKQESIEEEKEEIIKAINIPPPKLDHLRRSVSVACISKIKQRSHSKTTSSGLESAVSFSKTEKLDLNQFKKENEKIRRSSTGNFMKPTFSSTLAYAKLKERLLPQIGRTLSKEELIGKLSQTMPKKKGYSRMKSIELLRTLKMVRVYKGENDKIFEENSNLKD</sequence>
<dbReference type="AlphaFoldDB" id="A0AAU9K3R8"/>
<organism evidence="2 3">
    <name type="scientific">Blepharisma stoltei</name>
    <dbReference type="NCBI Taxonomy" id="1481888"/>
    <lineage>
        <taxon>Eukaryota</taxon>
        <taxon>Sar</taxon>
        <taxon>Alveolata</taxon>
        <taxon>Ciliophora</taxon>
        <taxon>Postciliodesmatophora</taxon>
        <taxon>Heterotrichea</taxon>
        <taxon>Heterotrichida</taxon>
        <taxon>Blepharismidae</taxon>
        <taxon>Blepharisma</taxon>
    </lineage>
</organism>
<dbReference type="EMBL" id="CAJZBQ010000055">
    <property type="protein sequence ID" value="CAG9332656.1"/>
    <property type="molecule type" value="Genomic_DNA"/>
</dbReference>
<protein>
    <submittedName>
        <fullName evidence="2">Uncharacterized protein</fullName>
    </submittedName>
</protein>